<keyword evidence="2 8" id="KW-0004">4Fe-4S</keyword>
<dbReference type="InterPro" id="IPR017896">
    <property type="entry name" value="4Fe4S_Fe-S-bd"/>
</dbReference>
<keyword evidence="11" id="KW-1185">Reference proteome</keyword>
<dbReference type="Pfam" id="PF10531">
    <property type="entry name" value="SLBB"/>
    <property type="match status" value="1"/>
</dbReference>
<evidence type="ECO:0000313" key="10">
    <source>
        <dbReference type="EMBL" id="TDT72422.1"/>
    </source>
</evidence>
<gene>
    <name evidence="8" type="primary">rnfC</name>
    <name evidence="10" type="ORF">EV215_0228</name>
</gene>
<dbReference type="NCBIfam" id="NF003454">
    <property type="entry name" value="PRK05035.1"/>
    <property type="match status" value="1"/>
</dbReference>
<comment type="cofactor">
    <cofactor evidence="8">
        <name>[4Fe-4S] cluster</name>
        <dbReference type="ChEBI" id="CHEBI:49883"/>
    </cofactor>
    <text evidence="8">Binds 2 [4Fe-4S] clusters per subunit.</text>
</comment>
<feature type="binding site" evidence="8">
    <location>
        <position position="384"/>
    </location>
    <ligand>
        <name>[4Fe-4S] cluster</name>
        <dbReference type="ChEBI" id="CHEBI:49883"/>
        <label>2</label>
    </ligand>
</feature>
<dbReference type="PANTHER" id="PTHR43034:SF2">
    <property type="entry name" value="ION-TRANSLOCATING OXIDOREDUCTASE COMPLEX SUBUNIT C"/>
    <property type="match status" value="1"/>
</dbReference>
<dbReference type="SUPFAM" id="SSF46548">
    <property type="entry name" value="alpha-helical ferredoxin"/>
    <property type="match status" value="1"/>
</dbReference>
<dbReference type="GO" id="GO:0022900">
    <property type="term" value="P:electron transport chain"/>
    <property type="evidence" value="ECO:0007669"/>
    <property type="project" value="UniProtKB-UniRule"/>
</dbReference>
<dbReference type="GO" id="GO:0051539">
    <property type="term" value="F:4 iron, 4 sulfur cluster binding"/>
    <property type="evidence" value="ECO:0007669"/>
    <property type="project" value="UniProtKB-KW"/>
</dbReference>
<dbReference type="NCBIfam" id="TIGR01945">
    <property type="entry name" value="rnfC"/>
    <property type="match status" value="1"/>
</dbReference>
<keyword evidence="3 8" id="KW-0479">Metal-binding</keyword>
<dbReference type="InterPro" id="IPR011538">
    <property type="entry name" value="Nuo51_FMN-bd"/>
</dbReference>
<feature type="binding site" evidence="8">
    <location>
        <position position="390"/>
    </location>
    <ligand>
        <name>[4Fe-4S] cluster</name>
        <dbReference type="ChEBI" id="CHEBI:49883"/>
        <label>2</label>
    </ligand>
</feature>
<keyword evidence="8" id="KW-0472">Membrane</keyword>
<keyword evidence="1 8" id="KW-0813">Transport</keyword>
<keyword evidence="6 8" id="KW-0408">Iron</keyword>
<protein>
    <recommendedName>
        <fullName evidence="8">Ion-translocating oxidoreductase complex subunit C</fullName>
        <ecNumber evidence="8">7.-.-.-</ecNumber>
    </recommendedName>
    <alternativeName>
        <fullName evidence="8">Rnf electron transport complex subunit C</fullName>
    </alternativeName>
</protein>
<dbReference type="SUPFAM" id="SSF142019">
    <property type="entry name" value="Nqo1 FMN-binding domain-like"/>
    <property type="match status" value="1"/>
</dbReference>
<dbReference type="EMBL" id="SOBG01000001">
    <property type="protein sequence ID" value="TDT72422.1"/>
    <property type="molecule type" value="Genomic_DNA"/>
</dbReference>
<evidence type="ECO:0000256" key="4">
    <source>
        <dbReference type="ARBA" id="ARBA00022737"/>
    </source>
</evidence>
<proteinExistence type="inferred from homology"/>
<evidence type="ECO:0000256" key="8">
    <source>
        <dbReference type="HAMAP-Rule" id="MF_00461"/>
    </source>
</evidence>
<evidence type="ECO:0000313" key="11">
    <source>
        <dbReference type="Proteomes" id="UP000294678"/>
    </source>
</evidence>
<keyword evidence="5 8" id="KW-0249">Electron transport</keyword>
<comment type="subunit">
    <text evidence="8">The complex is composed of six subunits: RnfA, RnfB, RnfC, RnfD, RnfE and RnfG.</text>
</comment>
<keyword evidence="7 8" id="KW-0411">Iron-sulfur</keyword>
<dbReference type="InterPro" id="IPR019554">
    <property type="entry name" value="Soluble_ligand-bd"/>
</dbReference>
<feature type="binding site" evidence="8">
    <location>
        <position position="351"/>
    </location>
    <ligand>
        <name>[4Fe-4S] cluster</name>
        <dbReference type="ChEBI" id="CHEBI:49883"/>
        <label>1</label>
    </ligand>
</feature>
<name>A0AA46E0I4_9FUSO</name>
<dbReference type="GO" id="GO:0005886">
    <property type="term" value="C:plasma membrane"/>
    <property type="evidence" value="ECO:0007669"/>
    <property type="project" value="UniProtKB-SubCell"/>
</dbReference>
<dbReference type="AlphaFoldDB" id="A0AA46E0I4"/>
<evidence type="ECO:0000259" key="9">
    <source>
        <dbReference type="PROSITE" id="PS51379"/>
    </source>
</evidence>
<comment type="caution">
    <text evidence="10">The sequence shown here is derived from an EMBL/GenBank/DDBJ whole genome shotgun (WGS) entry which is preliminary data.</text>
</comment>
<dbReference type="InterPro" id="IPR026902">
    <property type="entry name" value="RnfC_N"/>
</dbReference>
<dbReference type="Pfam" id="PF13375">
    <property type="entry name" value="RnfC_N"/>
    <property type="match status" value="1"/>
</dbReference>
<feature type="binding site" evidence="8">
    <location>
        <position position="348"/>
    </location>
    <ligand>
        <name>[4Fe-4S] cluster</name>
        <dbReference type="ChEBI" id="CHEBI:49883"/>
        <label>1</label>
    </ligand>
</feature>
<evidence type="ECO:0000256" key="7">
    <source>
        <dbReference type="ARBA" id="ARBA00023014"/>
    </source>
</evidence>
<evidence type="ECO:0000256" key="1">
    <source>
        <dbReference type="ARBA" id="ARBA00022448"/>
    </source>
</evidence>
<evidence type="ECO:0000256" key="6">
    <source>
        <dbReference type="ARBA" id="ARBA00023004"/>
    </source>
</evidence>
<dbReference type="InterPro" id="IPR010208">
    <property type="entry name" value="Ion_transpt_RnfC/RsxC"/>
</dbReference>
<dbReference type="PANTHER" id="PTHR43034">
    <property type="entry name" value="ION-TRANSLOCATING OXIDOREDUCTASE COMPLEX SUBUNIT C"/>
    <property type="match status" value="1"/>
</dbReference>
<reference evidence="10 11" key="1">
    <citation type="submission" date="2019-03" db="EMBL/GenBank/DDBJ databases">
        <title>Genomic Encyclopedia of Type Strains, Phase IV (KMG-IV): sequencing the most valuable type-strain genomes for metagenomic binning, comparative biology and taxonomic classification.</title>
        <authorList>
            <person name="Goeker M."/>
        </authorList>
    </citation>
    <scope>NUCLEOTIDE SEQUENCE [LARGE SCALE GENOMIC DNA]</scope>
    <source>
        <strain evidence="10 11">DSM 100055</strain>
    </source>
</reference>
<dbReference type="Pfam" id="PF01512">
    <property type="entry name" value="Complex1_51K"/>
    <property type="match status" value="1"/>
</dbReference>
<feature type="domain" description="4Fe-4S ferredoxin-type" evidence="9">
    <location>
        <begin position="375"/>
        <end position="404"/>
    </location>
</feature>
<keyword evidence="8" id="KW-1278">Translocase</keyword>
<dbReference type="GO" id="GO:0046872">
    <property type="term" value="F:metal ion binding"/>
    <property type="evidence" value="ECO:0007669"/>
    <property type="project" value="UniProtKB-KW"/>
</dbReference>
<organism evidence="10 11">
    <name type="scientific">Hypnocyclicus thermotrophus</name>
    <dbReference type="NCBI Taxonomy" id="1627895"/>
    <lineage>
        <taxon>Bacteria</taxon>
        <taxon>Fusobacteriati</taxon>
        <taxon>Fusobacteriota</taxon>
        <taxon>Fusobacteriia</taxon>
        <taxon>Fusobacteriales</taxon>
        <taxon>Fusobacteriaceae</taxon>
        <taxon>Hypnocyclicus</taxon>
    </lineage>
</organism>
<comment type="subcellular location">
    <subcellularLocation>
        <location evidence="8">Cell membrane</location>
        <topology evidence="8">Peripheral membrane protein</topology>
    </subcellularLocation>
</comment>
<comment type="function">
    <text evidence="8">Part of a membrane-bound complex that couples electron transfer with translocation of ions across the membrane.</text>
</comment>
<feature type="binding site" evidence="8">
    <location>
        <position position="355"/>
    </location>
    <ligand>
        <name>[4Fe-4S] cluster</name>
        <dbReference type="ChEBI" id="CHEBI:49883"/>
        <label>2</label>
    </ligand>
</feature>
<sequence>MNRKYIGIHLKDKKQLTENKKIENFIPKRVKISLKQHIGTKAFPIVKEGEEILCGQVIAIENFSPNIHSSISGKIEKITEGFIEIKNDYEENKVENKKIKIDTINKFINLLKEYGIVGMGGAMFPTYKKFNIPNGKKIENLVINAAECEPYLNADNRVIIEKYNSIIKILEFIKKLFNIKHIIIGIEKNRHEAIKILENSNKKKLYKIKKLKTIYPQGAEKQLIQSIFNKEIKTLPIDENIVVLNISTCYAIYNAIFNNKPLTKRVVTISGEAIKEPKNLLVPIGTDIKELLEYCKINESKVYKKFLGGPMMGVEIDKNSTIIKGTNGVIAISKKEANIYPEKECISCGRCVDVCPMNLIPLKYVEYYRRNQLGKMNEYELNKCIKCGCCQYICPVNQPLMKAIWTGVNYKNN</sequence>
<evidence type="ECO:0000256" key="3">
    <source>
        <dbReference type="ARBA" id="ARBA00022723"/>
    </source>
</evidence>
<keyword evidence="4 8" id="KW-0677">Repeat</keyword>
<dbReference type="Pfam" id="PF12838">
    <property type="entry name" value="Fer4_7"/>
    <property type="match status" value="1"/>
</dbReference>
<comment type="similarity">
    <text evidence="8">Belongs to the 4Fe4S bacterial-type ferredoxin family. RnfC subfamily.</text>
</comment>
<evidence type="ECO:0000256" key="2">
    <source>
        <dbReference type="ARBA" id="ARBA00022485"/>
    </source>
</evidence>
<evidence type="ECO:0000256" key="5">
    <source>
        <dbReference type="ARBA" id="ARBA00022982"/>
    </source>
</evidence>
<feature type="binding site" evidence="8">
    <location>
        <position position="387"/>
    </location>
    <ligand>
        <name>[4Fe-4S] cluster</name>
        <dbReference type="ChEBI" id="CHEBI:49883"/>
        <label>2</label>
    </ligand>
</feature>
<dbReference type="PROSITE" id="PS00198">
    <property type="entry name" value="4FE4S_FER_1"/>
    <property type="match status" value="2"/>
</dbReference>
<dbReference type="GO" id="GO:0009055">
    <property type="term" value="F:electron transfer activity"/>
    <property type="evidence" value="ECO:0007669"/>
    <property type="project" value="InterPro"/>
</dbReference>
<dbReference type="Gene3D" id="3.40.50.11540">
    <property type="entry name" value="NADH-ubiquinone oxidoreductase 51kDa subunit"/>
    <property type="match status" value="1"/>
</dbReference>
<dbReference type="EC" id="7.-.-.-" evidence="8"/>
<accession>A0AA46E0I4</accession>
<dbReference type="Gene3D" id="3.30.70.20">
    <property type="match status" value="1"/>
</dbReference>
<dbReference type="InterPro" id="IPR017900">
    <property type="entry name" value="4Fe4S_Fe_S_CS"/>
</dbReference>
<feature type="binding site" evidence="8">
    <location>
        <position position="345"/>
    </location>
    <ligand>
        <name>[4Fe-4S] cluster</name>
        <dbReference type="ChEBI" id="CHEBI:49883"/>
        <label>1</label>
    </ligand>
</feature>
<dbReference type="InterPro" id="IPR037225">
    <property type="entry name" value="Nuo51_FMN-bd_sf"/>
</dbReference>
<dbReference type="RefSeq" id="WP_134112053.1">
    <property type="nucleotide sequence ID" value="NZ_SOBG01000001.1"/>
</dbReference>
<feature type="domain" description="4Fe-4S ferredoxin-type" evidence="9">
    <location>
        <begin position="335"/>
        <end position="365"/>
    </location>
</feature>
<keyword evidence="8" id="KW-1003">Cell membrane</keyword>
<dbReference type="HAMAP" id="MF_00461">
    <property type="entry name" value="RsxC_RnfC"/>
    <property type="match status" value="1"/>
</dbReference>
<feature type="binding site" evidence="8">
    <location>
        <position position="394"/>
    </location>
    <ligand>
        <name>[4Fe-4S] cluster</name>
        <dbReference type="ChEBI" id="CHEBI:49883"/>
        <label>1</label>
    </ligand>
</feature>
<dbReference type="PROSITE" id="PS51379">
    <property type="entry name" value="4FE4S_FER_2"/>
    <property type="match status" value="2"/>
</dbReference>
<dbReference type="Proteomes" id="UP000294678">
    <property type="component" value="Unassembled WGS sequence"/>
</dbReference>